<name>A0A9P6EEG3_9AGAR</name>
<organism evidence="1 2">
    <name type="scientific">Crepidotus variabilis</name>
    <dbReference type="NCBI Taxonomy" id="179855"/>
    <lineage>
        <taxon>Eukaryota</taxon>
        <taxon>Fungi</taxon>
        <taxon>Dikarya</taxon>
        <taxon>Basidiomycota</taxon>
        <taxon>Agaricomycotina</taxon>
        <taxon>Agaricomycetes</taxon>
        <taxon>Agaricomycetidae</taxon>
        <taxon>Agaricales</taxon>
        <taxon>Agaricineae</taxon>
        <taxon>Crepidotaceae</taxon>
        <taxon>Crepidotus</taxon>
    </lineage>
</organism>
<proteinExistence type="predicted"/>
<accession>A0A9P6EEG3</accession>
<gene>
    <name evidence="1" type="ORF">CPB83DRAFT_856123</name>
</gene>
<dbReference type="AlphaFoldDB" id="A0A9P6EEG3"/>
<protein>
    <submittedName>
        <fullName evidence="1">Uncharacterized protein</fullName>
    </submittedName>
</protein>
<sequence length="166" mass="18099">MRDARLCTPRSPLSPLAFSSQTLGYGYRLSMHTFNIQALSSNQNDAQLFLSRSAVHYISLFVHRSGIIFIEMNEPSLFARPSRAFASTSTLVHIHRCLQVVDRLVYTTSWALLVPSSSIGSYAASSLCTACRFQGHDGGSKIAPSHATHSDVELFLLGNIGPIGVV</sequence>
<evidence type="ECO:0000313" key="2">
    <source>
        <dbReference type="Proteomes" id="UP000807306"/>
    </source>
</evidence>
<comment type="caution">
    <text evidence="1">The sequence shown here is derived from an EMBL/GenBank/DDBJ whole genome shotgun (WGS) entry which is preliminary data.</text>
</comment>
<keyword evidence="2" id="KW-1185">Reference proteome</keyword>
<evidence type="ECO:0000313" key="1">
    <source>
        <dbReference type="EMBL" id="KAF9527413.1"/>
    </source>
</evidence>
<dbReference type="Proteomes" id="UP000807306">
    <property type="component" value="Unassembled WGS sequence"/>
</dbReference>
<dbReference type="EMBL" id="MU157861">
    <property type="protein sequence ID" value="KAF9527413.1"/>
    <property type="molecule type" value="Genomic_DNA"/>
</dbReference>
<reference evidence="1" key="1">
    <citation type="submission" date="2020-11" db="EMBL/GenBank/DDBJ databases">
        <authorList>
            <consortium name="DOE Joint Genome Institute"/>
            <person name="Ahrendt S."/>
            <person name="Riley R."/>
            <person name="Andreopoulos W."/>
            <person name="Labutti K."/>
            <person name="Pangilinan J."/>
            <person name="Ruiz-Duenas F.J."/>
            <person name="Barrasa J.M."/>
            <person name="Sanchez-Garcia M."/>
            <person name="Camarero S."/>
            <person name="Miyauchi S."/>
            <person name="Serrano A."/>
            <person name="Linde D."/>
            <person name="Babiker R."/>
            <person name="Drula E."/>
            <person name="Ayuso-Fernandez I."/>
            <person name="Pacheco R."/>
            <person name="Padilla G."/>
            <person name="Ferreira P."/>
            <person name="Barriuso J."/>
            <person name="Kellner H."/>
            <person name="Castanera R."/>
            <person name="Alfaro M."/>
            <person name="Ramirez L."/>
            <person name="Pisabarro A.G."/>
            <person name="Kuo A."/>
            <person name="Tritt A."/>
            <person name="Lipzen A."/>
            <person name="He G."/>
            <person name="Yan M."/>
            <person name="Ng V."/>
            <person name="Cullen D."/>
            <person name="Martin F."/>
            <person name="Rosso M.-N."/>
            <person name="Henrissat B."/>
            <person name="Hibbett D."/>
            <person name="Martinez A.T."/>
            <person name="Grigoriev I.V."/>
        </authorList>
    </citation>
    <scope>NUCLEOTIDE SEQUENCE</scope>
    <source>
        <strain evidence="1">CBS 506.95</strain>
    </source>
</reference>